<accession>A0A243WG86</accession>
<feature type="compositionally biased region" description="Low complexity" evidence="10">
    <location>
        <begin position="1085"/>
        <end position="1100"/>
    </location>
</feature>
<dbReference type="EMBL" id="MTSE01000003">
    <property type="protein sequence ID" value="OUJ74558.1"/>
    <property type="molecule type" value="Genomic_DNA"/>
</dbReference>
<organism evidence="13 14">
    <name type="scientific">Hymenobacter crusticola</name>
    <dbReference type="NCBI Taxonomy" id="1770526"/>
    <lineage>
        <taxon>Bacteria</taxon>
        <taxon>Pseudomonadati</taxon>
        <taxon>Bacteroidota</taxon>
        <taxon>Cytophagia</taxon>
        <taxon>Cytophagales</taxon>
        <taxon>Hymenobacteraceae</taxon>
        <taxon>Hymenobacter</taxon>
    </lineage>
</organism>
<dbReference type="InterPro" id="IPR008969">
    <property type="entry name" value="CarboxyPept-like_regulatory"/>
</dbReference>
<keyword evidence="5 9" id="KW-0798">TonB box</keyword>
<dbReference type="FunFam" id="2.170.130.10:FF:000008">
    <property type="entry name" value="SusC/RagA family TonB-linked outer membrane protein"/>
    <property type="match status" value="1"/>
</dbReference>
<protein>
    <recommendedName>
        <fullName evidence="15">SusC/RagA family TonB-linked outer membrane protein</fullName>
    </recommendedName>
</protein>
<dbReference type="InterPro" id="IPR012910">
    <property type="entry name" value="Plug_dom"/>
</dbReference>
<dbReference type="Gene3D" id="2.40.170.20">
    <property type="entry name" value="TonB-dependent receptor, beta-barrel domain"/>
    <property type="match status" value="1"/>
</dbReference>
<keyword evidence="2 8" id="KW-0813">Transport</keyword>
<evidence type="ECO:0000256" key="2">
    <source>
        <dbReference type="ARBA" id="ARBA00022448"/>
    </source>
</evidence>
<evidence type="ECO:0000313" key="14">
    <source>
        <dbReference type="Proteomes" id="UP000194873"/>
    </source>
</evidence>
<dbReference type="NCBIfam" id="TIGR04056">
    <property type="entry name" value="OMP_RagA_SusC"/>
    <property type="match status" value="1"/>
</dbReference>
<keyword evidence="14" id="KW-1185">Reference proteome</keyword>
<dbReference type="GO" id="GO:0009279">
    <property type="term" value="C:cell outer membrane"/>
    <property type="evidence" value="ECO:0007669"/>
    <property type="project" value="UniProtKB-SubCell"/>
</dbReference>
<dbReference type="Proteomes" id="UP000194873">
    <property type="component" value="Unassembled WGS sequence"/>
</dbReference>
<reference evidence="13 14" key="1">
    <citation type="submission" date="2017-01" db="EMBL/GenBank/DDBJ databases">
        <title>A new Hymenobacter.</title>
        <authorList>
            <person name="Liang Y."/>
            <person name="Feng F."/>
        </authorList>
    </citation>
    <scope>NUCLEOTIDE SEQUENCE [LARGE SCALE GENOMIC DNA]</scope>
    <source>
        <strain evidence="13">MIMBbqt21</strain>
    </source>
</reference>
<evidence type="ECO:0000259" key="12">
    <source>
        <dbReference type="Pfam" id="PF07715"/>
    </source>
</evidence>
<dbReference type="Pfam" id="PF13715">
    <property type="entry name" value="CarbopepD_reg_2"/>
    <property type="match status" value="1"/>
</dbReference>
<dbReference type="AlphaFoldDB" id="A0A243WG86"/>
<dbReference type="Gene3D" id="2.60.40.1120">
    <property type="entry name" value="Carboxypeptidase-like, regulatory domain"/>
    <property type="match status" value="1"/>
</dbReference>
<gene>
    <name evidence="13" type="ORF">BXP70_07200</name>
</gene>
<evidence type="ECO:0000256" key="10">
    <source>
        <dbReference type="SAM" id="MobiDB-lite"/>
    </source>
</evidence>
<feature type="region of interest" description="Disordered" evidence="10">
    <location>
        <begin position="1085"/>
        <end position="1105"/>
    </location>
</feature>
<dbReference type="InterPro" id="IPR036942">
    <property type="entry name" value="Beta-barrel_TonB_sf"/>
</dbReference>
<evidence type="ECO:0000259" key="11">
    <source>
        <dbReference type="Pfam" id="PF00593"/>
    </source>
</evidence>
<dbReference type="Pfam" id="PF07715">
    <property type="entry name" value="Plug"/>
    <property type="match status" value="1"/>
</dbReference>
<sequence>MASTQQVARQPTSISLKQLLAQWETQYGASIGYDTDLVGDKVVVPQEADGSLDAKLKAVLSQVGLRFEKTRAKYYIVLPVKSTSAIPANVSVDLLSSANVSTRRDFPVSGRITQSNGQPLPGVTVVVKGTTTGTSTDADGRFTLSVPPGSILVISSVGFIRQEVPVTEASTALNIRLSEDTQALKEVVVVGYGTQSKRTVTTAISSVKGDQVANLPVTNPTQALVGQVSGVQLQQTSGAPGDPPAIRIRGAGSITSGNSPLYVIDGYPTNDGTLFNSISPQDIESIDILKDAASAAIYGSRAGNGVIIVTTKRGKSGKTTFSLNATAGVETVMHRYDLLNGQEFVDMAKEGLAYQNRPIPAFLNQPERWANTDWQDVIFRAAPFQNYQLSATGGSDKVRFSVSGGYIDQQGTLKNTFLKRYNLRASLDADLTNKVRVGVNLQPSYTQRRVQQTTGGNTSTGVDGILAEALTMPPILPVWRPNGDYFVITQDPEMKTIFNDELSNPLVKLDANKDFFYSFRQTGNAYLEYEPIEGLKLNSRMNVGLVAEREEWFVEPFLARGNGNTGNISTPNLAQIRARRNNTTNINWYWSNTATYDFSLHQDHNFTALLGYDVSRQNDFYVTLEPRTDRDNPVAFVNSSVKNVQGAVLNKGASERREYVFDAVFGRLNYNYKGRYLLSGSLRRDRSSRFGPTNRAGVFPSVSAGWNVSEESFLAENKAVSMLKIRASYGETGNDQLPGYYPWIATMQREAYNFGTTDAQVVAFRPSGFSNLDLGWEKNKQFDAGLDLGFLNDRIGLSVDLYNRNSNIILSADIPSINGKAASVIQNVGNVRNRGLEVTLNTLNIDGKLKWNTNFNISFNRNQIMSLASGQTQLANQGVVRNYVGRPMGDFYLYLVEGTFNNQNDVDTYPKLGSQGIGDLRYRDVSGPGGVPDGRITADDQVRAGNYQPDFVYGFGNTFTYSNFDLNILLDGAYGGEIYRSQELPLALGRWLENGSKQSLERWRSESDPGNGKFHRAGTTNLSSDIAASTRYLYDASFLRIRNITLGYTLPAVLSEKIHVQRLRLYATGQNIYTFTKAGGFRNPQANGATTNNATDNPTNSGVDNGTYPISRNISLGLNLTF</sequence>
<proteinExistence type="inferred from homology"/>
<keyword evidence="6 8" id="KW-0472">Membrane</keyword>
<evidence type="ECO:0000256" key="5">
    <source>
        <dbReference type="ARBA" id="ARBA00023077"/>
    </source>
</evidence>
<keyword evidence="3 8" id="KW-1134">Transmembrane beta strand</keyword>
<evidence type="ECO:0000256" key="8">
    <source>
        <dbReference type="PROSITE-ProRule" id="PRU01360"/>
    </source>
</evidence>
<evidence type="ECO:0000256" key="6">
    <source>
        <dbReference type="ARBA" id="ARBA00023136"/>
    </source>
</evidence>
<evidence type="ECO:0000256" key="1">
    <source>
        <dbReference type="ARBA" id="ARBA00004571"/>
    </source>
</evidence>
<feature type="domain" description="TonB-dependent receptor plug" evidence="12">
    <location>
        <begin position="197"/>
        <end position="306"/>
    </location>
</feature>
<dbReference type="InterPro" id="IPR039426">
    <property type="entry name" value="TonB-dep_rcpt-like"/>
</dbReference>
<dbReference type="Pfam" id="PF00593">
    <property type="entry name" value="TonB_dep_Rec_b-barrel"/>
    <property type="match status" value="1"/>
</dbReference>
<name>A0A243WG86_9BACT</name>
<feature type="domain" description="TonB-dependent receptor-like beta-barrel" evidence="11">
    <location>
        <begin position="538"/>
        <end position="1071"/>
    </location>
</feature>
<evidence type="ECO:0000256" key="4">
    <source>
        <dbReference type="ARBA" id="ARBA00022692"/>
    </source>
</evidence>
<evidence type="ECO:0000256" key="7">
    <source>
        <dbReference type="ARBA" id="ARBA00023237"/>
    </source>
</evidence>
<dbReference type="InterPro" id="IPR023997">
    <property type="entry name" value="TonB-dep_OMP_SusC/RagA_CS"/>
</dbReference>
<evidence type="ECO:0000256" key="3">
    <source>
        <dbReference type="ARBA" id="ARBA00022452"/>
    </source>
</evidence>
<evidence type="ECO:0000313" key="13">
    <source>
        <dbReference type="EMBL" id="OUJ74558.1"/>
    </source>
</evidence>
<dbReference type="InterPro" id="IPR037066">
    <property type="entry name" value="Plug_dom_sf"/>
</dbReference>
<keyword evidence="7 8" id="KW-0998">Cell outer membrane</keyword>
<dbReference type="SUPFAM" id="SSF49464">
    <property type="entry name" value="Carboxypeptidase regulatory domain-like"/>
    <property type="match status" value="1"/>
</dbReference>
<dbReference type="InterPro" id="IPR000531">
    <property type="entry name" value="Beta-barrel_TonB"/>
</dbReference>
<dbReference type="NCBIfam" id="TIGR04057">
    <property type="entry name" value="SusC_RagA_signa"/>
    <property type="match status" value="1"/>
</dbReference>
<comment type="caution">
    <text evidence="13">The sequence shown here is derived from an EMBL/GenBank/DDBJ whole genome shotgun (WGS) entry which is preliminary data.</text>
</comment>
<evidence type="ECO:0008006" key="15">
    <source>
        <dbReference type="Google" id="ProtNLM"/>
    </source>
</evidence>
<dbReference type="InterPro" id="IPR023996">
    <property type="entry name" value="TonB-dep_OMP_SusC/RagA"/>
</dbReference>
<dbReference type="Gene3D" id="2.170.130.10">
    <property type="entry name" value="TonB-dependent receptor, plug domain"/>
    <property type="match status" value="1"/>
</dbReference>
<comment type="similarity">
    <text evidence="8 9">Belongs to the TonB-dependent receptor family.</text>
</comment>
<dbReference type="PROSITE" id="PS52016">
    <property type="entry name" value="TONB_DEPENDENT_REC_3"/>
    <property type="match status" value="1"/>
</dbReference>
<dbReference type="SUPFAM" id="SSF56935">
    <property type="entry name" value="Porins"/>
    <property type="match status" value="1"/>
</dbReference>
<keyword evidence="4 8" id="KW-0812">Transmembrane</keyword>
<evidence type="ECO:0000256" key="9">
    <source>
        <dbReference type="RuleBase" id="RU003357"/>
    </source>
</evidence>
<comment type="subcellular location">
    <subcellularLocation>
        <location evidence="1 8">Cell outer membrane</location>
        <topology evidence="1 8">Multi-pass membrane protein</topology>
    </subcellularLocation>
</comment>